<evidence type="ECO:0000313" key="1">
    <source>
        <dbReference type="EMBL" id="CAF2964586.1"/>
    </source>
</evidence>
<accession>A0A7R8D0V2</accession>
<sequence>MYSRKGCLGVILLCVCSNLAQELIEEEPNGPIDFTNAEVDENGHLCVVKTKMIETIEKQQVKECWTQNVTQCHDSFVTEFLPMQERQCEDNYWKACKITFKDKAYNTNLTSCMTPLVRECSPVSGVEPKTVCKTWFESVCNTTYNLRIDPKSGHENFDPVTWCDKIPQEICAPDHCKMVSGQEECHNKIIESTIKQPKEICDLRPSKQCKLVTNLVPHLTSHKVCREIPKEVCHVKDDFPKVVMKPQLLKWCTRPNGRINKYRQILPGSKNINSQFPETALQQSGPNFSSQSTPLPDNHNGIESNIRQINQPSFEQSPPSTSYGFSAPSGYGIPSGAPLSDYSSSFDNLNRKRSLELIALGKGGHHRSERFLLRSELPESKQLINMF</sequence>
<dbReference type="OrthoDB" id="6377305at2759"/>
<protein>
    <submittedName>
        <fullName evidence="1">(salmon louse) hypothetical protein</fullName>
    </submittedName>
</protein>
<keyword evidence="2" id="KW-1185">Reference proteome</keyword>
<dbReference type="EMBL" id="HG994585">
    <property type="protein sequence ID" value="CAF2964586.1"/>
    <property type="molecule type" value="Genomic_DNA"/>
</dbReference>
<evidence type="ECO:0000313" key="2">
    <source>
        <dbReference type="Proteomes" id="UP000675881"/>
    </source>
</evidence>
<reference evidence="1" key="1">
    <citation type="submission" date="2021-02" db="EMBL/GenBank/DDBJ databases">
        <authorList>
            <person name="Bekaert M."/>
        </authorList>
    </citation>
    <scope>NUCLEOTIDE SEQUENCE</scope>
    <source>
        <strain evidence="1">IoA-00</strain>
    </source>
</reference>
<dbReference type="AlphaFoldDB" id="A0A7R8D0V2"/>
<organism evidence="1 2">
    <name type="scientific">Lepeophtheirus salmonis</name>
    <name type="common">Salmon louse</name>
    <name type="synonym">Caligus salmonis</name>
    <dbReference type="NCBI Taxonomy" id="72036"/>
    <lineage>
        <taxon>Eukaryota</taxon>
        <taxon>Metazoa</taxon>
        <taxon>Ecdysozoa</taxon>
        <taxon>Arthropoda</taxon>
        <taxon>Crustacea</taxon>
        <taxon>Multicrustacea</taxon>
        <taxon>Hexanauplia</taxon>
        <taxon>Copepoda</taxon>
        <taxon>Siphonostomatoida</taxon>
        <taxon>Caligidae</taxon>
        <taxon>Lepeophtheirus</taxon>
    </lineage>
</organism>
<proteinExistence type="predicted"/>
<dbReference type="Proteomes" id="UP000675881">
    <property type="component" value="Chromosome 6"/>
</dbReference>
<gene>
    <name evidence="1" type="ORF">LSAA_11853</name>
</gene>
<name>A0A7R8D0V2_LEPSM</name>